<evidence type="ECO:0000313" key="2">
    <source>
        <dbReference type="Proteomes" id="UP000273022"/>
    </source>
</evidence>
<comment type="caution">
    <text evidence="1">The sequence shown here is derived from an EMBL/GenBank/DDBJ whole genome shotgun (WGS) entry which is preliminary data.</text>
</comment>
<proteinExistence type="predicted"/>
<dbReference type="AlphaFoldDB" id="A0A3A6THN6"/>
<evidence type="ECO:0000313" key="1">
    <source>
        <dbReference type="EMBL" id="RJY07351.1"/>
    </source>
</evidence>
<dbReference type="Proteomes" id="UP000273022">
    <property type="component" value="Unassembled WGS sequence"/>
</dbReference>
<dbReference type="RefSeq" id="WP_121854647.1">
    <property type="nucleotide sequence ID" value="NZ_CP037952.1"/>
</dbReference>
<accession>A0A3A6THN6</accession>
<sequence length="381" mass="43059">MSVEQIKYSVFYPDEITNVDGKINTVEAGKLSKAYVRCYEREEGTNKVLGNFEYQVTNENGKHRLTEIYSEKKRPFRVQLAAFHFAKNWHEKNNQNYQFSFDDYKIISEPALSIEGVKTSKSYAISEQQTSSSNKELSTEIDSVSLHTSFDALSLSSHFSPEQPHVGSFINWWQNKITASTDHTRHHVTQLSEADDMIASQLSKHQFQTNSAVLVDKSCTQSLAEVKRGMPTLVQALRKKHPNKTILFPLGVNERGCLTNAHTVLGIVTPETMLIIDSDRFNFYGVIKSVSTRFQGLFDTTNCSRYAAYTCIELAKKLDVQADNITESAIKQALSSDVSPPSLDVLDNLYHPVTTEEDDTVYDESVFSGNYEKWLSVDVSE</sequence>
<gene>
    <name evidence="1" type="ORF">D5R81_16095</name>
</gene>
<reference evidence="1 2" key="1">
    <citation type="submission" date="2018-09" db="EMBL/GenBank/DDBJ databases">
        <title>Phylogeny of the Shewanellaceae, and recommendation for two new genera, Pseudoshewanella and Parashewanella.</title>
        <authorList>
            <person name="Wang G."/>
        </authorList>
    </citation>
    <scope>NUCLEOTIDE SEQUENCE [LARGE SCALE GENOMIC DNA]</scope>
    <source>
        <strain evidence="1 2">KCTC 22492</strain>
    </source>
</reference>
<dbReference type="OrthoDB" id="7071932at2"/>
<organism evidence="1 2">
    <name type="scientific">Parashewanella spongiae</name>
    <dbReference type="NCBI Taxonomy" id="342950"/>
    <lineage>
        <taxon>Bacteria</taxon>
        <taxon>Pseudomonadati</taxon>
        <taxon>Pseudomonadota</taxon>
        <taxon>Gammaproteobacteria</taxon>
        <taxon>Alteromonadales</taxon>
        <taxon>Shewanellaceae</taxon>
        <taxon>Parashewanella</taxon>
    </lineage>
</organism>
<keyword evidence="2" id="KW-1185">Reference proteome</keyword>
<dbReference type="EMBL" id="QYYH01000125">
    <property type="protein sequence ID" value="RJY07351.1"/>
    <property type="molecule type" value="Genomic_DNA"/>
</dbReference>
<name>A0A3A6THN6_9GAMM</name>
<protein>
    <submittedName>
        <fullName evidence="1">Uncharacterized protein</fullName>
    </submittedName>
</protein>